<evidence type="ECO:0000256" key="4">
    <source>
        <dbReference type="ARBA" id="ARBA00022741"/>
    </source>
</evidence>
<dbReference type="Proteomes" id="UP000824140">
    <property type="component" value="Unassembled WGS sequence"/>
</dbReference>
<sequence>MPIEVVNATYIYMPGTPFETRALDGVSLSIADGEFVGIIGHTGSGKSTLVQHLNALLKPTLGSVYVNGLNLNDKDANLRDVRRAVGLVFQYPEYQLFEETVRKDIAFGPNNLGLEAADVEARVREAAQIVGLSEDLLDRSPFELSGGQKRRVAIAGVLAMRPNVLVLDEPAAGLDPRGRREMLALVRDYHARGGVTVIMVSHSMDDVARMCSRIIVMNHGRVAFDAPPAQVFAHGDELAAMGLGIPACAQLANRLREKGFAIPKGVFALEELAGAITACLGAEGEDGHA</sequence>
<gene>
    <name evidence="10" type="ORF">IAA84_01395</name>
</gene>
<dbReference type="GO" id="GO:0016887">
    <property type="term" value="F:ATP hydrolysis activity"/>
    <property type="evidence" value="ECO:0007669"/>
    <property type="project" value="InterPro"/>
</dbReference>
<reference evidence="10" key="1">
    <citation type="submission" date="2020-10" db="EMBL/GenBank/DDBJ databases">
        <authorList>
            <person name="Gilroy R."/>
        </authorList>
    </citation>
    <scope>NUCLEOTIDE SEQUENCE</scope>
    <source>
        <strain evidence="10">13766</strain>
    </source>
</reference>
<dbReference type="PROSITE" id="PS00211">
    <property type="entry name" value="ABC_TRANSPORTER_1"/>
    <property type="match status" value="1"/>
</dbReference>
<dbReference type="PANTHER" id="PTHR43553">
    <property type="entry name" value="HEAVY METAL TRANSPORTER"/>
    <property type="match status" value="1"/>
</dbReference>
<dbReference type="InterPro" id="IPR027417">
    <property type="entry name" value="P-loop_NTPase"/>
</dbReference>
<keyword evidence="2 8" id="KW-0813">Transport</keyword>
<dbReference type="GO" id="GO:0043190">
    <property type="term" value="C:ATP-binding cassette (ABC) transporter complex"/>
    <property type="evidence" value="ECO:0007669"/>
    <property type="project" value="TreeGrafter"/>
</dbReference>
<evidence type="ECO:0000256" key="2">
    <source>
        <dbReference type="ARBA" id="ARBA00022448"/>
    </source>
</evidence>
<dbReference type="GO" id="GO:0042626">
    <property type="term" value="F:ATPase-coupled transmembrane transporter activity"/>
    <property type="evidence" value="ECO:0007669"/>
    <property type="project" value="TreeGrafter"/>
</dbReference>
<comment type="subunit">
    <text evidence="8">Forms a stable energy-coupling factor (ECF) transporter complex composed of 2 membrane-embedded substrate-binding proteins (S component), 2 ATP-binding proteins (A component) and 2 transmembrane proteins (T component).</text>
</comment>
<dbReference type="InterPro" id="IPR030946">
    <property type="entry name" value="EcfA2"/>
</dbReference>
<comment type="caution">
    <text evidence="10">The sequence shown here is derived from an EMBL/GenBank/DDBJ whole genome shotgun (WGS) entry which is preliminary data.</text>
</comment>
<dbReference type="NCBIfam" id="TIGR04521">
    <property type="entry name" value="ECF_ATPase_2"/>
    <property type="match status" value="1"/>
</dbReference>
<evidence type="ECO:0000256" key="5">
    <source>
        <dbReference type="ARBA" id="ARBA00022840"/>
    </source>
</evidence>
<accession>A0A9D1FY57</accession>
<dbReference type="SMART" id="SM00382">
    <property type="entry name" value="AAA"/>
    <property type="match status" value="1"/>
</dbReference>
<dbReference type="EC" id="7.-.-.-" evidence="8"/>
<keyword evidence="4 8" id="KW-0547">Nucleotide-binding</keyword>
<dbReference type="InterPro" id="IPR003439">
    <property type="entry name" value="ABC_transporter-like_ATP-bd"/>
</dbReference>
<dbReference type="FunFam" id="3.40.50.300:FF:000224">
    <property type="entry name" value="Energy-coupling factor transporter ATP-binding protein EcfA"/>
    <property type="match status" value="1"/>
</dbReference>
<evidence type="ECO:0000259" key="9">
    <source>
        <dbReference type="PROSITE" id="PS50893"/>
    </source>
</evidence>
<keyword evidence="6" id="KW-1278">Translocase</keyword>
<reference evidence="10" key="2">
    <citation type="journal article" date="2021" name="PeerJ">
        <title>Extensive microbial diversity within the chicken gut microbiome revealed by metagenomics and culture.</title>
        <authorList>
            <person name="Gilroy R."/>
            <person name="Ravi A."/>
            <person name="Getino M."/>
            <person name="Pursley I."/>
            <person name="Horton D.L."/>
            <person name="Alikhan N.F."/>
            <person name="Baker D."/>
            <person name="Gharbi K."/>
            <person name="Hall N."/>
            <person name="Watson M."/>
            <person name="Adriaenssens E.M."/>
            <person name="Foster-Nyarko E."/>
            <person name="Jarju S."/>
            <person name="Secka A."/>
            <person name="Antonio M."/>
            <person name="Oren A."/>
            <person name="Chaudhuri R.R."/>
            <person name="La Ragione R."/>
            <person name="Hildebrand F."/>
            <person name="Pallen M.J."/>
        </authorList>
    </citation>
    <scope>NUCLEOTIDE SEQUENCE</scope>
    <source>
        <strain evidence="10">13766</strain>
    </source>
</reference>
<dbReference type="EMBL" id="DVJN01000027">
    <property type="protein sequence ID" value="HIS91651.1"/>
    <property type="molecule type" value="Genomic_DNA"/>
</dbReference>
<comment type="function">
    <text evidence="8">ATP-binding (A) component of a common energy-coupling factor (ECF) ABC-transporter complex.</text>
</comment>
<dbReference type="InterPro" id="IPR003593">
    <property type="entry name" value="AAA+_ATPase"/>
</dbReference>
<keyword evidence="7 8" id="KW-0472">Membrane</keyword>
<dbReference type="Pfam" id="PF00005">
    <property type="entry name" value="ABC_tran"/>
    <property type="match status" value="1"/>
</dbReference>
<dbReference type="PROSITE" id="PS50893">
    <property type="entry name" value="ABC_TRANSPORTER_2"/>
    <property type="match status" value="1"/>
</dbReference>
<evidence type="ECO:0000256" key="1">
    <source>
        <dbReference type="ARBA" id="ARBA00004202"/>
    </source>
</evidence>
<dbReference type="InterPro" id="IPR017871">
    <property type="entry name" value="ABC_transporter-like_CS"/>
</dbReference>
<evidence type="ECO:0000256" key="7">
    <source>
        <dbReference type="ARBA" id="ARBA00023136"/>
    </source>
</evidence>
<evidence type="ECO:0000313" key="11">
    <source>
        <dbReference type="Proteomes" id="UP000824140"/>
    </source>
</evidence>
<dbReference type="SUPFAM" id="SSF52540">
    <property type="entry name" value="P-loop containing nucleoside triphosphate hydrolases"/>
    <property type="match status" value="1"/>
</dbReference>
<dbReference type="InterPro" id="IPR015856">
    <property type="entry name" value="ABC_transpr_CbiO/EcfA_su"/>
</dbReference>
<evidence type="ECO:0000256" key="6">
    <source>
        <dbReference type="ARBA" id="ARBA00022967"/>
    </source>
</evidence>
<dbReference type="CDD" id="cd03225">
    <property type="entry name" value="ABC_cobalt_CbiO_domain1"/>
    <property type="match status" value="1"/>
</dbReference>
<dbReference type="InterPro" id="IPR050095">
    <property type="entry name" value="ECF_ABC_transporter_ATP-bd"/>
</dbReference>
<dbReference type="PANTHER" id="PTHR43553:SF27">
    <property type="entry name" value="ENERGY-COUPLING FACTOR TRANSPORTER ATP-BINDING PROTEIN ECFA2"/>
    <property type="match status" value="1"/>
</dbReference>
<organism evidence="10 11">
    <name type="scientific">Candidatus Alectryocaccomicrobium excrementavium</name>
    <dbReference type="NCBI Taxonomy" id="2840668"/>
    <lineage>
        <taxon>Bacteria</taxon>
        <taxon>Bacillati</taxon>
        <taxon>Bacillota</taxon>
        <taxon>Clostridia</taxon>
        <taxon>Candidatus Alectryocaccomicrobium</taxon>
    </lineage>
</organism>
<evidence type="ECO:0000256" key="3">
    <source>
        <dbReference type="ARBA" id="ARBA00022475"/>
    </source>
</evidence>
<evidence type="ECO:0000256" key="8">
    <source>
        <dbReference type="RuleBase" id="RU365104"/>
    </source>
</evidence>
<dbReference type="Gene3D" id="3.40.50.300">
    <property type="entry name" value="P-loop containing nucleotide triphosphate hydrolases"/>
    <property type="match status" value="1"/>
</dbReference>
<proteinExistence type="inferred from homology"/>
<keyword evidence="5 8" id="KW-0067">ATP-binding</keyword>
<dbReference type="NCBIfam" id="NF010158">
    <property type="entry name" value="PRK13637.1"/>
    <property type="match status" value="1"/>
</dbReference>
<comment type="subcellular location">
    <subcellularLocation>
        <location evidence="1 8">Cell membrane</location>
        <topology evidence="1 8">Peripheral membrane protein</topology>
    </subcellularLocation>
</comment>
<name>A0A9D1FY57_9FIRM</name>
<feature type="domain" description="ABC transporter" evidence="9">
    <location>
        <begin position="3"/>
        <end position="244"/>
    </location>
</feature>
<comment type="similarity">
    <text evidence="8">Belongs to the ABC transporter superfamily. Energy-coupling factor EcfA family.</text>
</comment>
<keyword evidence="3 8" id="KW-1003">Cell membrane</keyword>
<dbReference type="AlphaFoldDB" id="A0A9D1FY57"/>
<protein>
    <recommendedName>
        <fullName evidence="8">Energy-coupling factor transporter ATP-binding protein EcfA2</fullName>
        <ecNumber evidence="8">7.-.-.-</ecNumber>
    </recommendedName>
</protein>
<dbReference type="GO" id="GO:0005524">
    <property type="term" value="F:ATP binding"/>
    <property type="evidence" value="ECO:0007669"/>
    <property type="project" value="UniProtKB-UniRule"/>
</dbReference>
<evidence type="ECO:0000313" key="10">
    <source>
        <dbReference type="EMBL" id="HIS91651.1"/>
    </source>
</evidence>